<evidence type="ECO:0000256" key="3">
    <source>
        <dbReference type="ARBA" id="ARBA00022692"/>
    </source>
</evidence>
<reference evidence="7 8" key="1">
    <citation type="submission" date="2017-08" db="EMBL/GenBank/DDBJ databases">
        <title>Fine stratification of microbial communities through a metagenomic profile of the photic zone.</title>
        <authorList>
            <person name="Haro-Moreno J.M."/>
            <person name="Lopez-Perez M."/>
            <person name="De La Torre J."/>
            <person name="Picazo A."/>
            <person name="Camacho A."/>
            <person name="Rodriguez-Valera F."/>
        </authorList>
    </citation>
    <scope>NUCLEOTIDE SEQUENCE [LARGE SCALE GENOMIC DNA]</scope>
    <source>
        <strain evidence="7">MED-G24</strain>
    </source>
</reference>
<dbReference type="Proteomes" id="UP000219327">
    <property type="component" value="Unassembled WGS sequence"/>
</dbReference>
<feature type="transmembrane region" description="Helical" evidence="6">
    <location>
        <begin position="74"/>
        <end position="97"/>
    </location>
</feature>
<comment type="similarity">
    <text evidence="2">Belongs to the UPF0382 family.</text>
</comment>
<keyword evidence="4 6" id="KW-1133">Transmembrane helix</keyword>
<dbReference type="InterPro" id="IPR006696">
    <property type="entry name" value="DUF423"/>
</dbReference>
<dbReference type="PANTHER" id="PTHR43461:SF1">
    <property type="entry name" value="TRANSMEMBRANE PROTEIN 256"/>
    <property type="match status" value="1"/>
</dbReference>
<dbReference type="EMBL" id="NTKD01000001">
    <property type="protein sequence ID" value="PDH42180.1"/>
    <property type="molecule type" value="Genomic_DNA"/>
</dbReference>
<name>A0A2A5X068_9GAMM</name>
<dbReference type="AlphaFoldDB" id="A0A2A5X068"/>
<evidence type="ECO:0000256" key="5">
    <source>
        <dbReference type="ARBA" id="ARBA00023136"/>
    </source>
</evidence>
<evidence type="ECO:0000256" key="2">
    <source>
        <dbReference type="ARBA" id="ARBA00009694"/>
    </source>
</evidence>
<dbReference type="Pfam" id="PF04241">
    <property type="entry name" value="DUF423"/>
    <property type="match status" value="1"/>
</dbReference>
<comment type="subcellular location">
    <subcellularLocation>
        <location evidence="1">Membrane</location>
        <topology evidence="1">Multi-pass membrane protein</topology>
    </subcellularLocation>
</comment>
<feature type="transmembrane region" description="Helical" evidence="6">
    <location>
        <begin position="44"/>
        <end position="62"/>
    </location>
</feature>
<protein>
    <recommendedName>
        <fullName evidence="9">DUF423 domain-containing protein</fullName>
    </recommendedName>
</protein>
<feature type="transmembrane region" description="Helical" evidence="6">
    <location>
        <begin position="103"/>
        <end position="123"/>
    </location>
</feature>
<evidence type="ECO:0000313" key="7">
    <source>
        <dbReference type="EMBL" id="PDH42180.1"/>
    </source>
</evidence>
<sequence length="127" mass="13203">MSTSHVLGALASLAGGLSVLLGAFGAHALKNKIEPALLTAYNTAVAYQMVHAVAVLVIVLLARTSESPGLYHGAAVSMLSGILLFSGSLYALTLLGWRWFGPITPLGGLLLMMGWVLLLVAMIRSNA</sequence>
<gene>
    <name evidence="7" type="ORF">CNE99_00220</name>
</gene>
<evidence type="ECO:0000256" key="4">
    <source>
        <dbReference type="ARBA" id="ARBA00022989"/>
    </source>
</evidence>
<evidence type="ECO:0008006" key="9">
    <source>
        <dbReference type="Google" id="ProtNLM"/>
    </source>
</evidence>
<dbReference type="PANTHER" id="PTHR43461">
    <property type="entry name" value="TRANSMEMBRANE PROTEIN 256"/>
    <property type="match status" value="1"/>
</dbReference>
<organism evidence="7 8">
    <name type="scientific">OM182 bacterium MED-G24</name>
    <dbReference type="NCBI Taxonomy" id="1986255"/>
    <lineage>
        <taxon>Bacteria</taxon>
        <taxon>Pseudomonadati</taxon>
        <taxon>Pseudomonadota</taxon>
        <taxon>Gammaproteobacteria</taxon>
        <taxon>OMG group</taxon>
        <taxon>OM182 clade</taxon>
    </lineage>
</organism>
<evidence type="ECO:0000256" key="6">
    <source>
        <dbReference type="SAM" id="Phobius"/>
    </source>
</evidence>
<dbReference type="GO" id="GO:0005886">
    <property type="term" value="C:plasma membrane"/>
    <property type="evidence" value="ECO:0007669"/>
    <property type="project" value="TreeGrafter"/>
</dbReference>
<keyword evidence="3 6" id="KW-0812">Transmembrane</keyword>
<keyword evidence="5 6" id="KW-0472">Membrane</keyword>
<comment type="caution">
    <text evidence="7">The sequence shown here is derived from an EMBL/GenBank/DDBJ whole genome shotgun (WGS) entry which is preliminary data.</text>
</comment>
<evidence type="ECO:0000313" key="8">
    <source>
        <dbReference type="Proteomes" id="UP000219327"/>
    </source>
</evidence>
<proteinExistence type="inferred from homology"/>
<evidence type="ECO:0000256" key="1">
    <source>
        <dbReference type="ARBA" id="ARBA00004141"/>
    </source>
</evidence>
<accession>A0A2A5X068</accession>